<keyword evidence="1" id="KW-0812">Transmembrane</keyword>
<keyword evidence="1" id="KW-1133">Transmembrane helix</keyword>
<keyword evidence="1" id="KW-0472">Membrane</keyword>
<proteinExistence type="predicted"/>
<reference evidence="2" key="1">
    <citation type="submission" date="2019-08" db="EMBL/GenBank/DDBJ databases">
        <authorList>
            <person name="Kucharzyk K."/>
            <person name="Murdoch R.W."/>
            <person name="Higgins S."/>
            <person name="Loffler F."/>
        </authorList>
    </citation>
    <scope>NUCLEOTIDE SEQUENCE</scope>
</reference>
<feature type="transmembrane region" description="Helical" evidence="1">
    <location>
        <begin position="21"/>
        <end position="42"/>
    </location>
</feature>
<name>A0A644VQA1_9ZZZZ</name>
<dbReference type="AlphaFoldDB" id="A0A644VQA1"/>
<dbReference type="EMBL" id="VSSQ01000395">
    <property type="protein sequence ID" value="MPL93541.1"/>
    <property type="molecule type" value="Genomic_DNA"/>
</dbReference>
<protein>
    <submittedName>
        <fullName evidence="2">Uncharacterized protein</fullName>
    </submittedName>
</protein>
<accession>A0A644VQA1</accession>
<evidence type="ECO:0000256" key="1">
    <source>
        <dbReference type="SAM" id="Phobius"/>
    </source>
</evidence>
<gene>
    <name evidence="2" type="ORF">SDC9_39673</name>
</gene>
<comment type="caution">
    <text evidence="2">The sequence shown here is derived from an EMBL/GenBank/DDBJ whole genome shotgun (WGS) entry which is preliminary data.</text>
</comment>
<evidence type="ECO:0000313" key="2">
    <source>
        <dbReference type="EMBL" id="MPL93541.1"/>
    </source>
</evidence>
<sequence>MVSQRDDQAVPSFSLRKICPYLIFSAVVVFGSFMGLGILRLYSFRLECRLNSINSQIESFQAQQISLKQNLSALLSPGRVYGYSKKQLGMTYASNVKTLRLDGPLLADGAPAVNSGGEAARKESEGWFYFFLEKAMAGE</sequence>
<organism evidence="2">
    <name type="scientific">bioreactor metagenome</name>
    <dbReference type="NCBI Taxonomy" id="1076179"/>
    <lineage>
        <taxon>unclassified sequences</taxon>
        <taxon>metagenomes</taxon>
        <taxon>ecological metagenomes</taxon>
    </lineage>
</organism>